<evidence type="ECO:0000256" key="1">
    <source>
        <dbReference type="ARBA" id="ARBA00022723"/>
    </source>
</evidence>
<dbReference type="Proteomes" id="UP000824469">
    <property type="component" value="Unassembled WGS sequence"/>
</dbReference>
<accession>A0AA38GNL3</accession>
<dbReference type="PANTHER" id="PTHR47991">
    <property type="entry name" value="OXOGLUTARATE/IRON-DEPENDENT DIOXYGENASE"/>
    <property type="match status" value="1"/>
</dbReference>
<dbReference type="InterPro" id="IPR050295">
    <property type="entry name" value="Plant_2OG-oxidoreductases"/>
</dbReference>
<dbReference type="GO" id="GO:0046872">
    <property type="term" value="F:metal ion binding"/>
    <property type="evidence" value="ECO:0007669"/>
    <property type="project" value="UniProtKB-KW"/>
</dbReference>
<keyword evidence="1" id="KW-0479">Metal-binding</keyword>
<dbReference type="InterPro" id="IPR027443">
    <property type="entry name" value="IPNS-like_sf"/>
</dbReference>
<name>A0AA38GNL3_TAXCH</name>
<keyword evidence="2" id="KW-0408">Iron</keyword>
<dbReference type="Pfam" id="PF03171">
    <property type="entry name" value="2OG-FeII_Oxy"/>
    <property type="match status" value="1"/>
</dbReference>
<evidence type="ECO:0000259" key="4">
    <source>
        <dbReference type="Pfam" id="PF14226"/>
    </source>
</evidence>
<evidence type="ECO:0000313" key="6">
    <source>
        <dbReference type="Proteomes" id="UP000824469"/>
    </source>
</evidence>
<organism evidence="5 6">
    <name type="scientific">Taxus chinensis</name>
    <name type="common">Chinese yew</name>
    <name type="synonym">Taxus wallichiana var. chinensis</name>
    <dbReference type="NCBI Taxonomy" id="29808"/>
    <lineage>
        <taxon>Eukaryota</taxon>
        <taxon>Viridiplantae</taxon>
        <taxon>Streptophyta</taxon>
        <taxon>Embryophyta</taxon>
        <taxon>Tracheophyta</taxon>
        <taxon>Spermatophyta</taxon>
        <taxon>Pinopsida</taxon>
        <taxon>Pinidae</taxon>
        <taxon>Conifers II</taxon>
        <taxon>Cupressales</taxon>
        <taxon>Taxaceae</taxon>
        <taxon>Taxus</taxon>
    </lineage>
</organism>
<feature type="non-terminal residue" evidence="5">
    <location>
        <position position="1"/>
    </location>
</feature>
<protein>
    <recommendedName>
        <fullName evidence="7">Fe2OG dioxygenase domain-containing protein</fullName>
    </recommendedName>
</protein>
<dbReference type="InterPro" id="IPR026992">
    <property type="entry name" value="DIOX_N"/>
</dbReference>
<keyword evidence="6" id="KW-1185">Reference proteome</keyword>
<feature type="domain" description="Non-haem dioxygenase N-terminal" evidence="4">
    <location>
        <begin position="8"/>
        <end position="77"/>
    </location>
</feature>
<gene>
    <name evidence="5" type="ORF">KI387_005343</name>
</gene>
<proteinExistence type="predicted"/>
<dbReference type="AlphaFoldDB" id="A0AA38GNL3"/>
<dbReference type="EMBL" id="JAHRHJ020000002">
    <property type="protein sequence ID" value="KAH9325165.1"/>
    <property type="molecule type" value="Genomic_DNA"/>
</dbReference>
<dbReference type="SUPFAM" id="SSF51197">
    <property type="entry name" value="Clavaminate synthase-like"/>
    <property type="match status" value="1"/>
</dbReference>
<dbReference type="Gene3D" id="2.60.120.330">
    <property type="entry name" value="B-lactam Antibiotic, Isopenicillin N Synthase, Chain"/>
    <property type="match status" value="1"/>
</dbReference>
<evidence type="ECO:0000313" key="5">
    <source>
        <dbReference type="EMBL" id="KAH9325165.1"/>
    </source>
</evidence>
<evidence type="ECO:0008006" key="7">
    <source>
        <dbReference type="Google" id="ProtNLM"/>
    </source>
</evidence>
<dbReference type="InterPro" id="IPR044861">
    <property type="entry name" value="IPNS-like_FE2OG_OXY"/>
</dbReference>
<feature type="domain" description="Isopenicillin N synthase-like Fe(2+) 2OG dioxygenase" evidence="3">
    <location>
        <begin position="164"/>
        <end position="239"/>
    </location>
</feature>
<dbReference type="Pfam" id="PF14226">
    <property type="entry name" value="DIOX_N"/>
    <property type="match status" value="1"/>
</dbReference>
<comment type="caution">
    <text evidence="5">The sequence shown here is derived from an EMBL/GenBank/DDBJ whole genome shotgun (WGS) entry which is preliminary data.</text>
</comment>
<evidence type="ECO:0000256" key="2">
    <source>
        <dbReference type="ARBA" id="ARBA00023004"/>
    </source>
</evidence>
<sequence>MAEIDLAVIDLSQFPKEFDGAYFHHPDVVKLREACEEWGFFRVVNHGFPSDLLQKVLSVSRDLLSRPLEYKEKVPTYNTLKYNPCAEYISFLAMPNPDMTQEITRKIWPEDGNPYFCEVIGAYGILISDLATTITKFIIGALGLDPRVFYQSNFGKCTADLFISNFKFLDKCVGDEALVTHADPGVVTIVYNDDKEGLEVRSKQGQWMNVKPTPDSFIVNVGDSMKVWSNGKYRSAYHR</sequence>
<evidence type="ECO:0000259" key="3">
    <source>
        <dbReference type="Pfam" id="PF03171"/>
    </source>
</evidence>
<reference evidence="5 6" key="1">
    <citation type="journal article" date="2021" name="Nat. Plants">
        <title>The Taxus genome provides insights into paclitaxel biosynthesis.</title>
        <authorList>
            <person name="Xiong X."/>
            <person name="Gou J."/>
            <person name="Liao Q."/>
            <person name="Li Y."/>
            <person name="Zhou Q."/>
            <person name="Bi G."/>
            <person name="Li C."/>
            <person name="Du R."/>
            <person name="Wang X."/>
            <person name="Sun T."/>
            <person name="Guo L."/>
            <person name="Liang H."/>
            <person name="Lu P."/>
            <person name="Wu Y."/>
            <person name="Zhang Z."/>
            <person name="Ro D.K."/>
            <person name="Shang Y."/>
            <person name="Huang S."/>
            <person name="Yan J."/>
        </authorList>
    </citation>
    <scope>NUCLEOTIDE SEQUENCE [LARGE SCALE GENOMIC DNA]</scope>
    <source>
        <strain evidence="5">Ta-2019</strain>
    </source>
</reference>